<gene>
    <name evidence="2" type="ORF">FUAX_15040</name>
</gene>
<organism evidence="2 3">
    <name type="scientific">Fulvitalea axinellae</name>
    <dbReference type="NCBI Taxonomy" id="1182444"/>
    <lineage>
        <taxon>Bacteria</taxon>
        <taxon>Pseudomonadati</taxon>
        <taxon>Bacteroidota</taxon>
        <taxon>Cytophagia</taxon>
        <taxon>Cytophagales</taxon>
        <taxon>Persicobacteraceae</taxon>
        <taxon>Fulvitalea</taxon>
    </lineage>
</organism>
<keyword evidence="1" id="KW-0732">Signal</keyword>
<feature type="chain" id="PRO_5044020857" evidence="1">
    <location>
        <begin position="21"/>
        <end position="209"/>
    </location>
</feature>
<accession>A0AAU9CMD6</accession>
<evidence type="ECO:0000313" key="3">
    <source>
        <dbReference type="Proteomes" id="UP001348817"/>
    </source>
</evidence>
<keyword evidence="3" id="KW-1185">Reference proteome</keyword>
<evidence type="ECO:0000256" key="1">
    <source>
        <dbReference type="SAM" id="SignalP"/>
    </source>
</evidence>
<evidence type="ECO:0000313" key="2">
    <source>
        <dbReference type="EMBL" id="BDD09072.1"/>
    </source>
</evidence>
<dbReference type="AlphaFoldDB" id="A0AAU9CMD6"/>
<dbReference type="Proteomes" id="UP001348817">
    <property type="component" value="Chromosome"/>
</dbReference>
<reference evidence="2 3" key="1">
    <citation type="submission" date="2021-12" db="EMBL/GenBank/DDBJ databases">
        <title>Genome sequencing of bacteria with rrn-lacking chromosome and rrn-plasmid.</title>
        <authorList>
            <person name="Anda M."/>
            <person name="Iwasaki W."/>
        </authorList>
    </citation>
    <scope>NUCLEOTIDE SEQUENCE [LARGE SCALE GENOMIC DNA]</scope>
    <source>
        <strain evidence="2 3">DSM 100852</strain>
    </source>
</reference>
<dbReference type="RefSeq" id="WP_338394291.1">
    <property type="nucleotide sequence ID" value="NZ_AP025314.1"/>
</dbReference>
<protein>
    <submittedName>
        <fullName evidence="2">Uncharacterized protein</fullName>
    </submittedName>
</protein>
<dbReference type="KEGG" id="fax:FUAX_15040"/>
<feature type="signal peptide" evidence="1">
    <location>
        <begin position="1"/>
        <end position="20"/>
    </location>
</feature>
<sequence length="209" mass="23621">MTRLCACAILLLLLPQISFCQTAENILDKVSEDTCDCLAEYSAPPKDQEERDFRLGLCLITAATVNKKALAESGFDTDKEADLDRLGDRLAFGIMLRCPEAFDQPTSFNERTYTGETTDGLSTLNGKLEAIREGQFNIVVLREENGHKHEFFWLEYFPGADILSDKFETVRGKNVAVTFLRKEFYLPKEKGYYGVKVIRDLKIRSGKAL</sequence>
<name>A0AAU9CMD6_9BACT</name>
<dbReference type="EMBL" id="AP025314">
    <property type="protein sequence ID" value="BDD09072.1"/>
    <property type="molecule type" value="Genomic_DNA"/>
</dbReference>
<proteinExistence type="predicted"/>